<keyword evidence="4" id="KW-1185">Reference proteome</keyword>
<proteinExistence type="predicted"/>
<accession>A0ABD1X9M7</accession>
<name>A0ABD1X9M7_9LAMI</name>
<evidence type="ECO:0000256" key="2">
    <source>
        <dbReference type="SAM" id="SignalP"/>
    </source>
</evidence>
<dbReference type="Proteomes" id="UP001604277">
    <property type="component" value="Unassembled WGS sequence"/>
</dbReference>
<organism evidence="3 4">
    <name type="scientific">Forsythia ovata</name>
    <dbReference type="NCBI Taxonomy" id="205694"/>
    <lineage>
        <taxon>Eukaryota</taxon>
        <taxon>Viridiplantae</taxon>
        <taxon>Streptophyta</taxon>
        <taxon>Embryophyta</taxon>
        <taxon>Tracheophyta</taxon>
        <taxon>Spermatophyta</taxon>
        <taxon>Magnoliopsida</taxon>
        <taxon>eudicotyledons</taxon>
        <taxon>Gunneridae</taxon>
        <taxon>Pentapetalae</taxon>
        <taxon>asterids</taxon>
        <taxon>lamiids</taxon>
        <taxon>Lamiales</taxon>
        <taxon>Oleaceae</taxon>
        <taxon>Forsythieae</taxon>
        <taxon>Forsythia</taxon>
    </lineage>
</organism>
<evidence type="ECO:0000313" key="3">
    <source>
        <dbReference type="EMBL" id="KAL2557633.1"/>
    </source>
</evidence>
<keyword evidence="2" id="KW-0732">Signal</keyword>
<evidence type="ECO:0000256" key="1">
    <source>
        <dbReference type="SAM" id="MobiDB-lite"/>
    </source>
</evidence>
<feature type="compositionally biased region" description="Basic and acidic residues" evidence="1">
    <location>
        <begin position="49"/>
        <end position="58"/>
    </location>
</feature>
<protein>
    <submittedName>
        <fullName evidence="3">Uncharacterized protein</fullName>
    </submittedName>
</protein>
<feature type="region of interest" description="Disordered" evidence="1">
    <location>
        <begin position="33"/>
        <end position="58"/>
    </location>
</feature>
<feature type="chain" id="PRO_5044890088" evidence="2">
    <location>
        <begin position="28"/>
        <end position="112"/>
    </location>
</feature>
<feature type="signal peptide" evidence="2">
    <location>
        <begin position="1"/>
        <end position="27"/>
    </location>
</feature>
<evidence type="ECO:0000313" key="4">
    <source>
        <dbReference type="Proteomes" id="UP001604277"/>
    </source>
</evidence>
<gene>
    <name evidence="3" type="ORF">Fot_02372</name>
</gene>
<sequence>MEGLEKGFPLKLLLAQIPTLVWSGVAAKEVEKGEAGAKEVENGEAAENETQKDEAADEKEKQLLRRVGRELGLFGLVISNGPINVFLICVAPSQSRKSSVTNTDLQPQPYNE</sequence>
<reference evidence="4" key="1">
    <citation type="submission" date="2024-07" db="EMBL/GenBank/DDBJ databases">
        <title>Two chromosome-level genome assemblies of Korean endemic species Abeliophyllum distichum and Forsythia ovata (Oleaceae).</title>
        <authorList>
            <person name="Jang H."/>
        </authorList>
    </citation>
    <scope>NUCLEOTIDE SEQUENCE [LARGE SCALE GENOMIC DNA]</scope>
</reference>
<dbReference type="AlphaFoldDB" id="A0ABD1X9M7"/>
<comment type="caution">
    <text evidence="3">The sequence shown here is derived from an EMBL/GenBank/DDBJ whole genome shotgun (WGS) entry which is preliminary data.</text>
</comment>
<dbReference type="EMBL" id="JBFOLJ010000001">
    <property type="protein sequence ID" value="KAL2557633.1"/>
    <property type="molecule type" value="Genomic_DNA"/>
</dbReference>